<dbReference type="InParanoid" id="J8ZQY5"/>
<dbReference type="Proteomes" id="UP000003163">
    <property type="component" value="Unassembled WGS sequence"/>
</dbReference>
<keyword evidence="2" id="KW-1185">Reference proteome</keyword>
<proteinExistence type="predicted"/>
<gene>
    <name evidence="1" type="ORF">EDEG_03448</name>
</gene>
<dbReference type="AlphaFoldDB" id="J8ZQY5"/>
<reference evidence="2" key="2">
    <citation type="submission" date="2015-07" db="EMBL/GenBank/DDBJ databases">
        <title>Contrasting host-pathogen interactions and genome evolution in two generalist and specialist microsporidian pathogens of mosquitoes.</title>
        <authorList>
            <consortium name="The Broad Institute Genomics Platform"/>
            <consortium name="The Broad Institute Genome Sequencing Center for Infectious Disease"/>
            <person name="Cuomo C.A."/>
            <person name="Sanscrainte N.D."/>
            <person name="Goldberg J.M."/>
            <person name="Heiman D."/>
            <person name="Young S."/>
            <person name="Zeng Q."/>
            <person name="Becnel J.J."/>
            <person name="Birren B.W."/>
        </authorList>
    </citation>
    <scope>NUCLEOTIDE SEQUENCE [LARGE SCALE GENOMIC DNA]</scope>
    <source>
        <strain evidence="2">USNM 41457</strain>
    </source>
</reference>
<name>J8ZQY5_EDHAE</name>
<evidence type="ECO:0000313" key="2">
    <source>
        <dbReference type="Proteomes" id="UP000003163"/>
    </source>
</evidence>
<reference evidence="1 2" key="1">
    <citation type="submission" date="2011-08" db="EMBL/GenBank/DDBJ databases">
        <authorList>
            <person name="Liu Z.J."/>
            <person name="Shi F.L."/>
            <person name="Lu J.Q."/>
            <person name="Li M."/>
            <person name="Wang Z.L."/>
        </authorList>
    </citation>
    <scope>NUCLEOTIDE SEQUENCE [LARGE SCALE GENOMIC DNA]</scope>
    <source>
        <strain evidence="1 2">USNM 41457</strain>
    </source>
</reference>
<evidence type="ECO:0000313" key="1">
    <source>
        <dbReference type="EMBL" id="EJW02088.1"/>
    </source>
</evidence>
<sequence>MITDQFNNDLKAISTQNQVKLEKQQIMEKSTEKQDLHKFFLENHEPWLIKSSKNNMGIKSKKVGKNIAEKIYKRSKYYDIKPIIIKRKPNELKKEQTKKGNPLEFKYSKKPENNVMKQNFYNKNQVISKIEKQEKRVVLHLKNQRKTN</sequence>
<dbReference type="HOGENOM" id="CLU_1997928_0_0_1"/>
<organism evidence="1 2">
    <name type="scientific">Edhazardia aedis (strain USNM 41457)</name>
    <name type="common">Microsporidian parasite</name>
    <dbReference type="NCBI Taxonomy" id="1003232"/>
    <lineage>
        <taxon>Eukaryota</taxon>
        <taxon>Fungi</taxon>
        <taxon>Fungi incertae sedis</taxon>
        <taxon>Microsporidia</taxon>
        <taxon>Edhazardia</taxon>
    </lineage>
</organism>
<protein>
    <submittedName>
        <fullName evidence="1">Uncharacterized protein</fullName>
    </submittedName>
</protein>
<dbReference type="VEuPathDB" id="MicrosporidiaDB:EDEG_03448"/>
<comment type="caution">
    <text evidence="1">The sequence shown here is derived from an EMBL/GenBank/DDBJ whole genome shotgun (WGS) entry which is preliminary data.</text>
</comment>
<dbReference type="EMBL" id="AFBI03000090">
    <property type="protein sequence ID" value="EJW02088.1"/>
    <property type="molecule type" value="Genomic_DNA"/>
</dbReference>
<accession>J8ZQY5</accession>